<dbReference type="InterPro" id="IPR024934">
    <property type="entry name" value="Rubredoxin-like_dom"/>
</dbReference>
<feature type="domain" description="Ferritin-like diiron" evidence="4">
    <location>
        <begin position="1"/>
        <end position="128"/>
    </location>
</feature>
<evidence type="ECO:0000259" key="4">
    <source>
        <dbReference type="PROSITE" id="PS50905"/>
    </source>
</evidence>
<dbReference type="InterPro" id="IPR012347">
    <property type="entry name" value="Ferritin-like"/>
</dbReference>
<dbReference type="InterPro" id="IPR048574">
    <property type="entry name" value="RUBY_RBDX"/>
</dbReference>
<dbReference type="PROSITE" id="PS50903">
    <property type="entry name" value="RUBREDOXIN_LIKE"/>
    <property type="match status" value="1"/>
</dbReference>
<dbReference type="PATRIC" id="fig|1698281.3.peg.465"/>
<dbReference type="Gene3D" id="1.20.1260.10">
    <property type="match status" value="1"/>
</dbReference>
<accession>A0A133VIG0</accession>
<organism evidence="5 6">
    <name type="scientific">candidate division MSBL1 archaeon SCGC-AAA382C18</name>
    <dbReference type="NCBI Taxonomy" id="1698281"/>
    <lineage>
        <taxon>Archaea</taxon>
        <taxon>Methanobacteriati</taxon>
        <taxon>Methanobacteriota</taxon>
        <taxon>candidate division MSBL1</taxon>
    </lineage>
</organism>
<gene>
    <name evidence="5" type="ORF">AKJ52_02400</name>
</gene>
<dbReference type="GO" id="GO:0016491">
    <property type="term" value="F:oxidoreductase activity"/>
    <property type="evidence" value="ECO:0007669"/>
    <property type="project" value="InterPro"/>
</dbReference>
<dbReference type="Pfam" id="PF02915">
    <property type="entry name" value="Rubrerythrin"/>
    <property type="match status" value="1"/>
</dbReference>
<dbReference type="Proteomes" id="UP000070404">
    <property type="component" value="Unassembled WGS sequence"/>
</dbReference>
<dbReference type="InterPro" id="IPR009078">
    <property type="entry name" value="Ferritin-like_SF"/>
</dbReference>
<dbReference type="SUPFAM" id="SSF57802">
    <property type="entry name" value="Rubredoxin-like"/>
    <property type="match status" value="1"/>
</dbReference>
<evidence type="ECO:0000313" key="6">
    <source>
        <dbReference type="Proteomes" id="UP000070404"/>
    </source>
</evidence>
<dbReference type="InterPro" id="IPR009040">
    <property type="entry name" value="Ferritin-like_diiron"/>
</dbReference>
<evidence type="ECO:0000256" key="2">
    <source>
        <dbReference type="ARBA" id="ARBA00022982"/>
    </source>
</evidence>
<keyword evidence="6" id="KW-1185">Reference proteome</keyword>
<reference evidence="5 6" key="1">
    <citation type="journal article" date="2016" name="Sci. Rep.">
        <title>Metabolic traits of an uncultured archaeal lineage -MSBL1- from brine pools of the Red Sea.</title>
        <authorList>
            <person name="Mwirichia R."/>
            <person name="Alam I."/>
            <person name="Rashid M."/>
            <person name="Vinu M."/>
            <person name="Ba-Alawi W."/>
            <person name="Anthony Kamau A."/>
            <person name="Kamanda Ngugi D."/>
            <person name="Goker M."/>
            <person name="Klenk H.P."/>
            <person name="Bajic V."/>
            <person name="Stingl U."/>
        </authorList>
    </citation>
    <scope>NUCLEOTIDE SEQUENCE [LARGE SCALE GENOMIC DNA]</scope>
    <source>
        <strain evidence="5">SCGC-AAA382C18</strain>
    </source>
</reference>
<dbReference type="PANTHER" id="PTHR33746">
    <property type="entry name" value="RUBRERYTHRIN"/>
    <property type="match status" value="1"/>
</dbReference>
<keyword evidence="1" id="KW-0813">Transport</keyword>
<dbReference type="CDD" id="cd00729">
    <property type="entry name" value="rubredoxin_SM"/>
    <property type="match status" value="1"/>
</dbReference>
<dbReference type="PROSITE" id="PS50905">
    <property type="entry name" value="FERRITIN_LIKE"/>
    <property type="match status" value="1"/>
</dbReference>
<dbReference type="InterPro" id="IPR003251">
    <property type="entry name" value="Rr_diiron-bd_dom"/>
</dbReference>
<dbReference type="SUPFAM" id="SSF47240">
    <property type="entry name" value="Ferritin-like"/>
    <property type="match status" value="1"/>
</dbReference>
<dbReference type="AlphaFoldDB" id="A0A133VIG0"/>
<keyword evidence="2" id="KW-0249">Electron transport</keyword>
<dbReference type="EMBL" id="LHYF01000045">
    <property type="protein sequence ID" value="KXB06235.1"/>
    <property type="molecule type" value="Genomic_DNA"/>
</dbReference>
<evidence type="ECO:0000313" key="5">
    <source>
        <dbReference type="EMBL" id="KXB06235.1"/>
    </source>
</evidence>
<dbReference type="GO" id="GO:0005506">
    <property type="term" value="F:iron ion binding"/>
    <property type="evidence" value="ECO:0007669"/>
    <property type="project" value="InterPro"/>
</dbReference>
<dbReference type="InterPro" id="IPR052753">
    <property type="entry name" value="Rbr2/Nigerythrin"/>
</dbReference>
<dbReference type="Pfam" id="PF21349">
    <property type="entry name" value="RUBY_RBDX"/>
    <property type="match status" value="1"/>
</dbReference>
<dbReference type="Gene3D" id="2.20.28.10">
    <property type="match status" value="1"/>
</dbReference>
<protein>
    <submittedName>
        <fullName evidence="5">Rubrerythrin</fullName>
    </submittedName>
</protein>
<dbReference type="CDD" id="cd01041">
    <property type="entry name" value="Rubrerythrin"/>
    <property type="match status" value="1"/>
</dbReference>
<name>A0A133VIG0_9EURY</name>
<evidence type="ECO:0000259" key="3">
    <source>
        <dbReference type="PROSITE" id="PS50903"/>
    </source>
</evidence>
<sequence length="167" mass="19166">MTSTEDNLEEAFSGESQARNKYIFFAEKAEKEGKPGVAKLFRAAAKAEEYHAKNHLRTMNKIKSTKENLKLAIEGENYEHTEMYPDFIEKAEEEGKKQASKMFDYAMQVEEKHENFYQKALEAVEKGEGLEERDWYICPVCGNTFEGDTPDTCPICGVPKDNFEKVE</sequence>
<comment type="caution">
    <text evidence="5">The sequence shown here is derived from an EMBL/GenBank/DDBJ whole genome shotgun (WGS) entry which is preliminary data.</text>
</comment>
<evidence type="ECO:0000256" key="1">
    <source>
        <dbReference type="ARBA" id="ARBA00022448"/>
    </source>
</evidence>
<proteinExistence type="predicted"/>
<dbReference type="PANTHER" id="PTHR33746:SF4">
    <property type="entry name" value="RUBRERYTHRIN"/>
    <property type="match status" value="1"/>
</dbReference>
<feature type="domain" description="Rubredoxin-like" evidence="3">
    <location>
        <begin position="133"/>
        <end position="166"/>
    </location>
</feature>